<dbReference type="PANTHER" id="PTHR43540">
    <property type="entry name" value="PEROXYUREIDOACRYLATE/UREIDOACRYLATE AMIDOHYDROLASE-RELATED"/>
    <property type="match status" value="1"/>
</dbReference>
<organism evidence="4 5">
    <name type="scientific">Streptomyces silvensis</name>
    <dbReference type="NCBI Taxonomy" id="1765722"/>
    <lineage>
        <taxon>Bacteria</taxon>
        <taxon>Bacillati</taxon>
        <taxon>Actinomycetota</taxon>
        <taxon>Actinomycetes</taxon>
        <taxon>Kitasatosporales</taxon>
        <taxon>Streptomycetaceae</taxon>
        <taxon>Streptomyces</taxon>
    </lineage>
</organism>
<evidence type="ECO:0000313" key="5">
    <source>
        <dbReference type="Proteomes" id="UP000054804"/>
    </source>
</evidence>
<dbReference type="InterPro" id="IPR050272">
    <property type="entry name" value="Isochorismatase-like_hydrls"/>
</dbReference>
<dbReference type="PRINTS" id="PR01398">
    <property type="entry name" value="ISCHRISMTASE"/>
</dbReference>
<evidence type="ECO:0000256" key="2">
    <source>
        <dbReference type="SAM" id="MobiDB-lite"/>
    </source>
</evidence>
<dbReference type="InterPro" id="IPR036380">
    <property type="entry name" value="Isochorismatase-like_sf"/>
</dbReference>
<evidence type="ECO:0000313" key="4">
    <source>
        <dbReference type="EMBL" id="KUF19284.1"/>
    </source>
</evidence>
<dbReference type="EMBL" id="LOCL01000028">
    <property type="protein sequence ID" value="KUF19284.1"/>
    <property type="molecule type" value="Genomic_DNA"/>
</dbReference>
<gene>
    <name evidence="4" type="ORF">AT728_21825</name>
</gene>
<evidence type="ECO:0000256" key="1">
    <source>
        <dbReference type="ARBA" id="ARBA00022801"/>
    </source>
</evidence>
<name>A0A0W7X964_9ACTN</name>
<comment type="caution">
    <text evidence="4">The sequence shown here is derived from an EMBL/GenBank/DDBJ whole genome shotgun (WGS) entry which is preliminary data.</text>
</comment>
<dbReference type="PANTHER" id="PTHR43540:SF3">
    <property type="entry name" value="ENTEROBACTIN SYNTHASE COMPONENT B"/>
    <property type="match status" value="1"/>
</dbReference>
<dbReference type="Gene3D" id="3.40.50.850">
    <property type="entry name" value="Isochorismatase-like"/>
    <property type="match status" value="1"/>
</dbReference>
<dbReference type="OrthoDB" id="5794853at2"/>
<dbReference type="SUPFAM" id="SSF52499">
    <property type="entry name" value="Isochorismatase-like hydrolases"/>
    <property type="match status" value="1"/>
</dbReference>
<dbReference type="AlphaFoldDB" id="A0A0W7X964"/>
<sequence length="228" mass="24594">MPAAAHPSRRTPKDPADLNEMWRPDPDRAALLVHDMQRYFLGFFAPGVAPLHQLLDHTAQIVDAAREAGVPVLYTAQPGDMTRAQRGLLHDIWGPGMTGDPAHREIPPEVAPREGEAVLTKWRYSAFARTDLKERLVRLGRDQLVICGVYAHIGCLMTAVDAFTCDVQPFLVADAVADFTPAFHALALEYARERCAATPFTADVVQALRTAPGPACGAGAVRGAGHGG</sequence>
<dbReference type="Pfam" id="PF00857">
    <property type="entry name" value="Isochorismatase"/>
    <property type="match status" value="1"/>
</dbReference>
<dbReference type="GO" id="GO:0008908">
    <property type="term" value="F:isochorismatase activity"/>
    <property type="evidence" value="ECO:0007669"/>
    <property type="project" value="InterPro"/>
</dbReference>
<accession>A0A0W7X964</accession>
<protein>
    <submittedName>
        <fullName evidence="4">2,3-dihydro-2,3-dihydroxybenzoate synthetase</fullName>
    </submittedName>
</protein>
<feature type="compositionally biased region" description="Basic and acidic residues" evidence="2">
    <location>
        <begin position="11"/>
        <end position="22"/>
    </location>
</feature>
<dbReference type="STRING" id="1765722.AT728_21825"/>
<feature type="region of interest" description="Disordered" evidence="2">
    <location>
        <begin position="1"/>
        <end position="22"/>
    </location>
</feature>
<dbReference type="Proteomes" id="UP000054804">
    <property type="component" value="Unassembled WGS sequence"/>
</dbReference>
<reference evidence="4 5" key="1">
    <citation type="submission" date="2015-12" db="EMBL/GenBank/DDBJ databases">
        <title>Draft genome sequence of Streptomyces silvensis ATCC 53525, a producer of novel hormone antagonists.</title>
        <authorList>
            <person name="Johnston C.W."/>
            <person name="Li Y."/>
            <person name="Magarvey N.A."/>
        </authorList>
    </citation>
    <scope>NUCLEOTIDE SEQUENCE [LARGE SCALE GENOMIC DNA]</scope>
    <source>
        <strain evidence="4 5">ATCC 53525</strain>
    </source>
</reference>
<proteinExistence type="predicted"/>
<dbReference type="InterPro" id="IPR000868">
    <property type="entry name" value="Isochorismatase-like_dom"/>
</dbReference>
<keyword evidence="1" id="KW-0378">Hydrolase</keyword>
<dbReference type="InterPro" id="IPR016291">
    <property type="entry name" value="Isochorismatase"/>
</dbReference>
<feature type="domain" description="Isochorismatase-like" evidence="3">
    <location>
        <begin position="29"/>
        <end position="197"/>
    </location>
</feature>
<evidence type="ECO:0000259" key="3">
    <source>
        <dbReference type="Pfam" id="PF00857"/>
    </source>
</evidence>
<keyword evidence="5" id="KW-1185">Reference proteome</keyword>